<organism evidence="2">
    <name type="scientific">Blumeria graminis f. sp. tritici 96224</name>
    <dbReference type="NCBI Taxonomy" id="1268274"/>
    <lineage>
        <taxon>Eukaryota</taxon>
        <taxon>Fungi</taxon>
        <taxon>Dikarya</taxon>
        <taxon>Ascomycota</taxon>
        <taxon>Pezizomycotina</taxon>
        <taxon>Leotiomycetes</taxon>
        <taxon>Erysiphales</taxon>
        <taxon>Erysiphaceae</taxon>
        <taxon>Blumeria</taxon>
    </lineage>
</organism>
<evidence type="ECO:0000313" key="3">
    <source>
        <dbReference type="Proteomes" id="UP000053110"/>
    </source>
</evidence>
<accession>A0A061HIR2</accession>
<dbReference type="EMBL" id="UIGY01000055">
    <property type="protein sequence ID" value="SUZ09674.1"/>
    <property type="molecule type" value="Genomic_DNA"/>
</dbReference>
<dbReference type="InterPro" id="IPR011008">
    <property type="entry name" value="Dimeric_a/b-barrel"/>
</dbReference>
<sequence length="145" mass="16799">MWSYSSSRTASALTPRSLSSQFSPRIKHVGRQMAQIIALRPGCVEEYLQSPHIAWPAVFKQMKDCNLEDYTIFHDAATHSLFTSFRYVGYDWAGDVERLRESAVIQAWWKITRHYQASPDCEMREKADDGEPDWWQGIARAPFQP</sequence>
<dbReference type="GO" id="GO:0016857">
    <property type="term" value="F:racemase and epimerase activity, acting on carbohydrates and derivatives"/>
    <property type="evidence" value="ECO:0007669"/>
    <property type="project" value="InterPro"/>
</dbReference>
<dbReference type="Gene3D" id="3.30.70.100">
    <property type="match status" value="1"/>
</dbReference>
<dbReference type="AlphaFoldDB" id="A0A061HIR2"/>
<dbReference type="Proteomes" id="UP000053110">
    <property type="component" value="Unassembled WGS sequence"/>
</dbReference>
<dbReference type="OrthoDB" id="9981546at2759"/>
<evidence type="ECO:0000313" key="2">
    <source>
        <dbReference type="EMBL" id="SUZ09674.1"/>
    </source>
</evidence>
<gene>
    <name evidence="1" type="ORF">BGT96224_3875</name>
    <name evidence="2" type="ORF">BGT96224V2_LOCUS2817</name>
</gene>
<name>A0A061HIR2_BLUGR</name>
<dbReference type="HOGENOM" id="CLU_100689_1_0_1"/>
<dbReference type="PANTHER" id="PTHR34389">
    <property type="entry name" value="L-RHAMNOSE MUTAROTASE"/>
    <property type="match status" value="1"/>
</dbReference>
<dbReference type="Pfam" id="PF05336">
    <property type="entry name" value="rhaM"/>
    <property type="match status" value="1"/>
</dbReference>
<evidence type="ECO:0000313" key="1">
    <source>
        <dbReference type="EMBL" id="EPQ65380.1"/>
    </source>
</evidence>
<reference evidence="2" key="3">
    <citation type="submission" date="2018-07" db="EMBL/GenBank/DDBJ databases">
        <authorList>
            <person name="Quirk P.G."/>
            <person name="Krulwich T.A."/>
        </authorList>
    </citation>
    <scope>NUCLEOTIDE SEQUENCE</scope>
    <source>
        <strain evidence="2">96224</strain>
    </source>
</reference>
<reference evidence="1" key="2">
    <citation type="submission" date="2013-01" db="EMBL/GenBank/DDBJ databases">
        <title>The wheat powdery mildew genome reveals unique evolution of an obligate biotroph.</title>
        <authorList>
            <person name="Oberhaensli S."/>
            <person name="Wicker T."/>
            <person name="Keller B."/>
        </authorList>
    </citation>
    <scope>NUCLEOTIDE SEQUENCE</scope>
    <source>
        <strain evidence="1">96224</strain>
    </source>
</reference>
<reference evidence="3" key="1">
    <citation type="journal article" date="2013" name="Nat. Genet.">
        <title>The wheat powdery mildew genome shows the unique evolution of an obligate biotroph.</title>
        <authorList>
            <person name="Wicker T."/>
            <person name="Oberhaensli S."/>
            <person name="Parlange F."/>
            <person name="Buchmann J.P."/>
            <person name="Shatalina M."/>
            <person name="Roffler S."/>
            <person name="Ben-David R."/>
            <person name="Dolezel J."/>
            <person name="Simkova H."/>
            <person name="Schulze-Lefert P."/>
            <person name="Spanu P.D."/>
            <person name="Bruggmann R."/>
            <person name="Amselem J."/>
            <person name="Quesneville H."/>
            <person name="Ver Loren van Themaat E."/>
            <person name="Paape T."/>
            <person name="Shimizu K.K."/>
            <person name="Keller B."/>
        </authorList>
    </citation>
    <scope>NUCLEOTIDE SEQUENCE [LARGE SCALE GENOMIC DNA]</scope>
    <source>
        <strain evidence="3">96224</strain>
    </source>
</reference>
<protein>
    <submittedName>
        <fullName evidence="2">Bgt-3875</fullName>
    </submittedName>
</protein>
<dbReference type="PANTHER" id="PTHR34389:SF2">
    <property type="entry name" value="L-RHAMNOSE MUTAROTASE"/>
    <property type="match status" value="1"/>
</dbReference>
<dbReference type="SUPFAM" id="SSF54909">
    <property type="entry name" value="Dimeric alpha+beta barrel"/>
    <property type="match status" value="1"/>
</dbReference>
<proteinExistence type="predicted"/>
<dbReference type="InterPro" id="IPR008000">
    <property type="entry name" value="Rham/fucose_mutarotase"/>
</dbReference>
<dbReference type="EMBL" id="KE375028">
    <property type="protein sequence ID" value="EPQ65380.1"/>
    <property type="molecule type" value="Genomic_DNA"/>
</dbReference>